<dbReference type="InterPro" id="IPR013783">
    <property type="entry name" value="Ig-like_fold"/>
</dbReference>
<dbReference type="Proteomes" id="UP000306740">
    <property type="component" value="Unassembled WGS sequence"/>
</dbReference>
<evidence type="ECO:0000256" key="2">
    <source>
        <dbReference type="ARBA" id="ARBA00023326"/>
    </source>
</evidence>
<dbReference type="AlphaFoldDB" id="A0A5C4MK92"/>
<dbReference type="SUPFAM" id="SSF56988">
    <property type="entry name" value="Anthrax protective antigen"/>
    <property type="match status" value="1"/>
</dbReference>
<feature type="region of interest" description="Disordered" evidence="3">
    <location>
        <begin position="235"/>
        <end position="264"/>
    </location>
</feature>
<name>A0A5C4MK92_9ACTN</name>
<keyword evidence="1" id="KW-0378">Hydrolase</keyword>
<evidence type="ECO:0000256" key="4">
    <source>
        <dbReference type="SAM" id="SignalP"/>
    </source>
</evidence>
<dbReference type="EMBL" id="VDFR01000072">
    <property type="protein sequence ID" value="TNC44683.1"/>
    <property type="molecule type" value="Genomic_DNA"/>
</dbReference>
<keyword evidence="4" id="KW-0732">Signal</keyword>
<dbReference type="CDD" id="cd00063">
    <property type="entry name" value="FN3"/>
    <property type="match status" value="1"/>
</dbReference>
<dbReference type="PROSITE" id="PS50853">
    <property type="entry name" value="FN3"/>
    <property type="match status" value="1"/>
</dbReference>
<keyword evidence="1" id="KW-0326">Glycosidase</keyword>
<feature type="domain" description="Fibronectin type-III" evidence="5">
    <location>
        <begin position="163"/>
        <end position="249"/>
    </location>
</feature>
<organism evidence="6 7">
    <name type="scientific">Mumia zhuanghuii</name>
    <dbReference type="NCBI Taxonomy" id="2585211"/>
    <lineage>
        <taxon>Bacteria</taxon>
        <taxon>Bacillati</taxon>
        <taxon>Actinomycetota</taxon>
        <taxon>Actinomycetes</taxon>
        <taxon>Propionibacteriales</taxon>
        <taxon>Nocardioidaceae</taxon>
        <taxon>Mumia</taxon>
    </lineage>
</organism>
<evidence type="ECO:0000313" key="7">
    <source>
        <dbReference type="Proteomes" id="UP000306740"/>
    </source>
</evidence>
<accession>A0A5C4MK92</accession>
<comment type="caution">
    <text evidence="6">The sequence shown here is derived from an EMBL/GenBank/DDBJ whole genome shotgun (WGS) entry which is preliminary data.</text>
</comment>
<dbReference type="GO" id="GO:0016798">
    <property type="term" value="F:hydrolase activity, acting on glycosyl bonds"/>
    <property type="evidence" value="ECO:0007669"/>
    <property type="project" value="UniProtKB-KW"/>
</dbReference>
<gene>
    <name evidence="6" type="ORF">FHE65_16705</name>
</gene>
<protein>
    <recommendedName>
        <fullName evidence="5">Fibronectin type-III domain-containing protein</fullName>
    </recommendedName>
</protein>
<evidence type="ECO:0000256" key="1">
    <source>
        <dbReference type="ARBA" id="ARBA00023295"/>
    </source>
</evidence>
<dbReference type="SMART" id="SM00060">
    <property type="entry name" value="FN3"/>
    <property type="match status" value="1"/>
</dbReference>
<dbReference type="Gene3D" id="3.90.182.10">
    <property type="entry name" value="Toxin - Anthrax Protective Antigen,domain 1"/>
    <property type="match status" value="1"/>
</dbReference>
<evidence type="ECO:0000259" key="5">
    <source>
        <dbReference type="PROSITE" id="PS50853"/>
    </source>
</evidence>
<dbReference type="Pfam" id="PF00041">
    <property type="entry name" value="fn3"/>
    <property type="match status" value="1"/>
</dbReference>
<dbReference type="InterPro" id="IPR003961">
    <property type="entry name" value="FN3_dom"/>
</dbReference>
<dbReference type="RefSeq" id="WP_416371792.1">
    <property type="nucleotide sequence ID" value="NZ_VDFR01000072.1"/>
</dbReference>
<dbReference type="SUPFAM" id="SSF49265">
    <property type="entry name" value="Fibronectin type III"/>
    <property type="match status" value="1"/>
</dbReference>
<keyword evidence="2" id="KW-0624">Polysaccharide degradation</keyword>
<dbReference type="Gene3D" id="2.60.40.10">
    <property type="entry name" value="Immunoglobulins"/>
    <property type="match status" value="1"/>
</dbReference>
<dbReference type="GO" id="GO:0000272">
    <property type="term" value="P:polysaccharide catabolic process"/>
    <property type="evidence" value="ECO:0007669"/>
    <property type="project" value="UniProtKB-KW"/>
</dbReference>
<feature type="non-terminal residue" evidence="6">
    <location>
        <position position="264"/>
    </location>
</feature>
<feature type="signal peptide" evidence="4">
    <location>
        <begin position="1"/>
        <end position="25"/>
    </location>
</feature>
<dbReference type="InterPro" id="IPR036116">
    <property type="entry name" value="FN3_sf"/>
</dbReference>
<reference evidence="6 7" key="1">
    <citation type="submission" date="2019-05" db="EMBL/GenBank/DDBJ databases">
        <title>Mumia sp. nov., isolated from the intestinal contents of plateau pika (Ochotona curzoniae) in the Qinghai-Tibet plateau of China.</title>
        <authorList>
            <person name="Tian Z."/>
        </authorList>
    </citation>
    <scope>NUCLEOTIDE SEQUENCE [LARGE SCALE GENOMIC DNA]</scope>
    <source>
        <strain evidence="7">527</strain>
    </source>
</reference>
<evidence type="ECO:0000256" key="3">
    <source>
        <dbReference type="SAM" id="MobiDB-lite"/>
    </source>
</evidence>
<keyword evidence="2" id="KW-0119">Carbohydrate metabolism</keyword>
<sequence length="264" mass="28456">MNNAVQSRRPLALLLALVLVAGALALVPGLADPASAAPTASKCAKSGRWLAQYYKGTAFKGKPVATRCEKRIAASYPARRKPFSVRWTTTKKMKGAYELRARATGKAVLRIDGRTVATSKKGRYAAGKRTLRRGKHTFEVRYVKRSGAGSVRAEYVKAPDRKAPAAPTGVRAVAGDRAVALSWKASSSLDLRGYRILRNGRFVREVTTPRFTDTRLTNGTTYAYTVVAVDHRGNASRRSTTVRATPRDKVAPKAPAGLTAVAGD</sequence>
<evidence type="ECO:0000313" key="6">
    <source>
        <dbReference type="EMBL" id="TNC44683.1"/>
    </source>
</evidence>
<feature type="chain" id="PRO_5038711677" description="Fibronectin type-III domain-containing protein" evidence="4">
    <location>
        <begin position="26"/>
        <end position="264"/>
    </location>
</feature>
<proteinExistence type="predicted"/>